<gene>
    <name evidence="3" type="ORF">RRF57_001724</name>
</gene>
<keyword evidence="2" id="KW-0812">Transmembrane</keyword>
<dbReference type="Proteomes" id="UP001305414">
    <property type="component" value="Unassembled WGS sequence"/>
</dbReference>
<evidence type="ECO:0000256" key="1">
    <source>
        <dbReference type="SAM" id="MobiDB-lite"/>
    </source>
</evidence>
<keyword evidence="4" id="KW-1185">Reference proteome</keyword>
<feature type="compositionally biased region" description="Acidic residues" evidence="1">
    <location>
        <begin position="250"/>
        <end position="262"/>
    </location>
</feature>
<evidence type="ECO:0000256" key="2">
    <source>
        <dbReference type="SAM" id="Phobius"/>
    </source>
</evidence>
<accession>A0AAN7UCE8</accession>
<evidence type="ECO:0000313" key="4">
    <source>
        <dbReference type="Proteomes" id="UP001305414"/>
    </source>
</evidence>
<dbReference type="EMBL" id="JAWHQM010000003">
    <property type="protein sequence ID" value="KAK5626008.1"/>
    <property type="molecule type" value="Genomic_DNA"/>
</dbReference>
<evidence type="ECO:0000313" key="3">
    <source>
        <dbReference type="EMBL" id="KAK5626008.1"/>
    </source>
</evidence>
<dbReference type="AlphaFoldDB" id="A0AAN7UCE8"/>
<name>A0AAN7UCE8_9PEZI</name>
<sequence length="262" mass="29057">MAQTNRAGTRRYPAHHAPRQRDIKRIRHDTTTKIRNPSPHLLSPDQLINFRALIATSFLIHSTLTLLIHTLALFASNRDLLLSHIRHNKISNPKHPAKTPHASENSQNRWPSTVTRGSNSGPQTARPSIRCTSRIVEASRRRYMPLKVRPKTVDPERRITPSGHTTTTATSTSFTTTTTTTTRTSSSRPGMDGRVQLLRSMEGLEKTEEAEIPPGEVESGAQAHEDGVRCRGVGISMGRRRSGADGREVGEEEKEDVEGEGV</sequence>
<feature type="region of interest" description="Disordered" evidence="1">
    <location>
        <begin position="91"/>
        <end position="133"/>
    </location>
</feature>
<feature type="region of interest" description="Disordered" evidence="1">
    <location>
        <begin position="151"/>
        <end position="192"/>
    </location>
</feature>
<feature type="region of interest" description="Disordered" evidence="1">
    <location>
        <begin position="1"/>
        <end position="21"/>
    </location>
</feature>
<keyword evidence="2" id="KW-0472">Membrane</keyword>
<feature type="compositionally biased region" description="Polar residues" evidence="1">
    <location>
        <begin position="102"/>
        <end position="126"/>
    </location>
</feature>
<proteinExistence type="predicted"/>
<feature type="region of interest" description="Disordered" evidence="1">
    <location>
        <begin position="206"/>
        <end position="262"/>
    </location>
</feature>
<protein>
    <submittedName>
        <fullName evidence="3">Uncharacterized protein</fullName>
    </submittedName>
</protein>
<organism evidence="3 4">
    <name type="scientific">Xylaria bambusicola</name>
    <dbReference type="NCBI Taxonomy" id="326684"/>
    <lineage>
        <taxon>Eukaryota</taxon>
        <taxon>Fungi</taxon>
        <taxon>Dikarya</taxon>
        <taxon>Ascomycota</taxon>
        <taxon>Pezizomycotina</taxon>
        <taxon>Sordariomycetes</taxon>
        <taxon>Xylariomycetidae</taxon>
        <taxon>Xylariales</taxon>
        <taxon>Xylariaceae</taxon>
        <taxon>Xylaria</taxon>
    </lineage>
</organism>
<feature type="compositionally biased region" description="Low complexity" evidence="1">
    <location>
        <begin position="160"/>
        <end position="187"/>
    </location>
</feature>
<feature type="transmembrane region" description="Helical" evidence="2">
    <location>
        <begin position="52"/>
        <end position="76"/>
    </location>
</feature>
<comment type="caution">
    <text evidence="3">The sequence shown here is derived from an EMBL/GenBank/DDBJ whole genome shotgun (WGS) entry which is preliminary data.</text>
</comment>
<reference evidence="3 4" key="1">
    <citation type="submission" date="2023-10" db="EMBL/GenBank/DDBJ databases">
        <title>Draft genome sequence of Xylaria bambusicola isolate GMP-LS, the root and basal stem rot pathogen of sugarcane in Indonesia.</title>
        <authorList>
            <person name="Selvaraj P."/>
            <person name="Muralishankar V."/>
            <person name="Muruganantham S."/>
            <person name="Sp S."/>
            <person name="Haryani S."/>
            <person name="Lau K.J.X."/>
            <person name="Naqvi N.I."/>
        </authorList>
    </citation>
    <scope>NUCLEOTIDE SEQUENCE [LARGE SCALE GENOMIC DNA]</scope>
    <source>
        <strain evidence="3">GMP-LS</strain>
    </source>
</reference>
<keyword evidence="2" id="KW-1133">Transmembrane helix</keyword>
<feature type="compositionally biased region" description="Basic residues" evidence="1">
    <location>
        <begin position="8"/>
        <end position="18"/>
    </location>
</feature>